<name>A0ABR7X0S0_9SPHI</name>
<organism evidence="2 3">
    <name type="scientific">Mucilaginibacter rigui</name>
    <dbReference type="NCBI Taxonomy" id="534635"/>
    <lineage>
        <taxon>Bacteria</taxon>
        <taxon>Pseudomonadati</taxon>
        <taxon>Bacteroidota</taxon>
        <taxon>Sphingobacteriia</taxon>
        <taxon>Sphingobacteriales</taxon>
        <taxon>Sphingobacteriaceae</taxon>
        <taxon>Mucilaginibacter</taxon>
    </lineage>
</organism>
<gene>
    <name evidence="2" type="ORF">IDJ75_02795</name>
</gene>
<proteinExistence type="predicted"/>
<dbReference type="Proteomes" id="UP000618754">
    <property type="component" value="Unassembled WGS sequence"/>
</dbReference>
<dbReference type="SMART" id="SM00953">
    <property type="entry name" value="RES"/>
    <property type="match status" value="1"/>
</dbReference>
<sequence>MILYRIANCTYIQDLSGTGARLYGGRWNSEGKSMVYMASSRALAVLEVLVHLPPLLLPDNFCVAEVEVPNNSILTLDVKTLPDNWQDASSPAELKTLGNQFIKETKYLMMKVPSSVVPEEYNYLLNPWHPDIKKVKILNTHPFTFDDRLI</sequence>
<dbReference type="InterPro" id="IPR014914">
    <property type="entry name" value="RES_dom"/>
</dbReference>
<reference evidence="2 3" key="1">
    <citation type="submission" date="2020-09" db="EMBL/GenBank/DDBJ databases">
        <title>Novel species of Mucilaginibacter isolated from a glacier on the Tibetan Plateau.</title>
        <authorList>
            <person name="Liu Q."/>
            <person name="Xin Y.-H."/>
        </authorList>
    </citation>
    <scope>NUCLEOTIDE SEQUENCE [LARGE SCALE GENOMIC DNA]</scope>
    <source>
        <strain evidence="2 3">CGMCC 1.13878</strain>
    </source>
</reference>
<keyword evidence="3" id="KW-1185">Reference proteome</keyword>
<dbReference type="Pfam" id="PF08808">
    <property type="entry name" value="RES"/>
    <property type="match status" value="1"/>
</dbReference>
<dbReference type="EMBL" id="JACWMW010000001">
    <property type="protein sequence ID" value="MBD1384192.1"/>
    <property type="molecule type" value="Genomic_DNA"/>
</dbReference>
<evidence type="ECO:0000313" key="2">
    <source>
        <dbReference type="EMBL" id="MBD1384192.1"/>
    </source>
</evidence>
<feature type="domain" description="RES" evidence="1">
    <location>
        <begin position="14"/>
        <end position="139"/>
    </location>
</feature>
<evidence type="ECO:0000313" key="3">
    <source>
        <dbReference type="Proteomes" id="UP000618754"/>
    </source>
</evidence>
<accession>A0ABR7X0S0</accession>
<comment type="caution">
    <text evidence="2">The sequence shown here is derived from an EMBL/GenBank/DDBJ whole genome shotgun (WGS) entry which is preliminary data.</text>
</comment>
<evidence type="ECO:0000259" key="1">
    <source>
        <dbReference type="SMART" id="SM00953"/>
    </source>
</evidence>
<dbReference type="RefSeq" id="WP_191174083.1">
    <property type="nucleotide sequence ID" value="NZ_JACWMW010000001.1"/>
</dbReference>
<protein>
    <submittedName>
        <fullName evidence="2">RES family NAD+ phosphorylase</fullName>
    </submittedName>
</protein>